<feature type="transmembrane region" description="Helical" evidence="1">
    <location>
        <begin position="12"/>
        <end position="29"/>
    </location>
</feature>
<organism evidence="2 3">
    <name type="scientific">Protea cynaroides</name>
    <dbReference type="NCBI Taxonomy" id="273540"/>
    <lineage>
        <taxon>Eukaryota</taxon>
        <taxon>Viridiplantae</taxon>
        <taxon>Streptophyta</taxon>
        <taxon>Embryophyta</taxon>
        <taxon>Tracheophyta</taxon>
        <taxon>Spermatophyta</taxon>
        <taxon>Magnoliopsida</taxon>
        <taxon>Proteales</taxon>
        <taxon>Proteaceae</taxon>
        <taxon>Protea</taxon>
    </lineage>
</organism>
<evidence type="ECO:0000256" key="1">
    <source>
        <dbReference type="SAM" id="Phobius"/>
    </source>
</evidence>
<evidence type="ECO:0000313" key="2">
    <source>
        <dbReference type="EMBL" id="KAJ4960946.1"/>
    </source>
</evidence>
<accession>A0A9Q0K2Q2</accession>
<comment type="caution">
    <text evidence="2">The sequence shown here is derived from an EMBL/GenBank/DDBJ whole genome shotgun (WGS) entry which is preliminary data.</text>
</comment>
<keyword evidence="3" id="KW-1185">Reference proteome</keyword>
<dbReference type="EMBL" id="JAMYWD010000009">
    <property type="protein sequence ID" value="KAJ4960946.1"/>
    <property type="molecule type" value="Genomic_DNA"/>
</dbReference>
<reference evidence="2" key="1">
    <citation type="journal article" date="2023" name="Plant J.">
        <title>The genome of the king protea, Protea cynaroides.</title>
        <authorList>
            <person name="Chang J."/>
            <person name="Duong T.A."/>
            <person name="Schoeman C."/>
            <person name="Ma X."/>
            <person name="Roodt D."/>
            <person name="Barker N."/>
            <person name="Li Z."/>
            <person name="Van de Peer Y."/>
            <person name="Mizrachi E."/>
        </authorList>
    </citation>
    <scope>NUCLEOTIDE SEQUENCE</scope>
    <source>
        <tissue evidence="2">Young leaves</tissue>
    </source>
</reference>
<sequence>MHRKKALQKGFFFYLFIYFFFFLGFLKYADPSMVAVEHLKHAIWHVVTGGGLRSVVRKLDARVRQKGMQTRGERPMLSLAVEVCSGDGSRSARKMAAVRKSGAMASSVEKGLSKEALVDLGRSLGFPSADPRNLVNRLASYMEGGISSSSLRLERDTQNGRLQCRYGKKSRVSIYGTQNFYYRD</sequence>
<keyword evidence="1" id="KW-0472">Membrane</keyword>
<keyword evidence="1" id="KW-0812">Transmembrane</keyword>
<evidence type="ECO:0000313" key="3">
    <source>
        <dbReference type="Proteomes" id="UP001141806"/>
    </source>
</evidence>
<protein>
    <submittedName>
        <fullName evidence="2">Uncharacterized protein</fullName>
    </submittedName>
</protein>
<dbReference type="AlphaFoldDB" id="A0A9Q0K2Q2"/>
<gene>
    <name evidence="2" type="ORF">NE237_020856</name>
</gene>
<proteinExistence type="predicted"/>
<name>A0A9Q0K2Q2_9MAGN</name>
<keyword evidence="1" id="KW-1133">Transmembrane helix</keyword>
<dbReference type="Proteomes" id="UP001141806">
    <property type="component" value="Unassembled WGS sequence"/>
</dbReference>